<evidence type="ECO:0000313" key="1">
    <source>
        <dbReference type="EMBL" id="CBJ91264.1"/>
    </source>
</evidence>
<gene>
    <name evidence="1" type="ordered locus">XNC1_3212</name>
</gene>
<keyword evidence="2" id="KW-1185">Reference proteome</keyword>
<dbReference type="EMBL" id="FN667742">
    <property type="protein sequence ID" value="CBJ91264.1"/>
    <property type="molecule type" value="Genomic_DNA"/>
</dbReference>
<protein>
    <submittedName>
        <fullName evidence="1">Uncharacterized protein</fullName>
    </submittedName>
</protein>
<accession>D3VLD8</accession>
<name>D3VLD8_XENNA</name>
<reference evidence="1 2" key="1">
    <citation type="journal article" date="2011" name="PLoS ONE">
        <title>The entomopathogenic bacterial endosymbionts xenorhabdus and photorhabdus: convergent lifestyles from divergent genomes.</title>
        <authorList>
            <person name="Chaston J.M."/>
            <person name="Suen G."/>
            <person name="Tucker S.L."/>
            <person name="Andersen A.W."/>
            <person name="Bhasin A."/>
            <person name="Bode E."/>
            <person name="Bode H.B."/>
            <person name="Brachmann A.O."/>
            <person name="Cowles C.E."/>
            <person name="Cowles K.N."/>
            <person name="Darby C."/>
            <person name="de Leon L."/>
            <person name="Drace K."/>
            <person name="Du Z."/>
            <person name="Givaudan A."/>
            <person name="Herbert Tran E.E."/>
            <person name="Jewell K.A."/>
            <person name="Knack J.J."/>
            <person name="Krasomil-Osterfeld K.C."/>
            <person name="Kukor R."/>
            <person name="Lanois A."/>
            <person name="Latreille P."/>
            <person name="Leimgruber N.K."/>
            <person name="Lipke C.M."/>
            <person name="Liu R."/>
            <person name="Lu X."/>
            <person name="Martens E.C."/>
            <person name="Marri P.R."/>
            <person name="Medigue C."/>
            <person name="Menard M.L."/>
            <person name="Miller N.M."/>
            <person name="Morales-Soto N."/>
            <person name="Norton S."/>
            <person name="Ogier J.C."/>
            <person name="Orchard S.S."/>
            <person name="Park D."/>
            <person name="Park Y."/>
            <person name="Qurollo B.A."/>
            <person name="Sugar D.R."/>
            <person name="Richards G.R."/>
            <person name="Rouy Z."/>
            <person name="Slominski B."/>
            <person name="Slominski K."/>
            <person name="Snyder H."/>
            <person name="Tjaden B.C."/>
            <person name="van der Hoeven R."/>
            <person name="Welch R.D."/>
            <person name="Wheeler C."/>
            <person name="Xiang B."/>
            <person name="Barbazuk B."/>
            <person name="Gaudriault S."/>
            <person name="Goodner B."/>
            <person name="Slater S.C."/>
            <person name="Forst S."/>
            <person name="Goldman B.S."/>
            <person name="Goodrich-Blair H."/>
        </authorList>
    </citation>
    <scope>NUCLEOTIDE SEQUENCE [LARGE SCALE GENOMIC DNA]</scope>
    <source>
        <strain evidence="2">ATCC 19061 / DSM 3370 / CCUG 14189 / LMG 1036 / NCIMB 9965 / AN6</strain>
    </source>
</reference>
<evidence type="ECO:0000313" key="2">
    <source>
        <dbReference type="Proteomes" id="UP000008075"/>
    </source>
</evidence>
<dbReference type="HOGENOM" id="CLU_3335059_0_0_6"/>
<dbReference type="STRING" id="406817.XNC1_3212"/>
<sequence>MKGLCFLFIIDSTFVQVSANSTTIAVEFSWLINKYLSY</sequence>
<proteinExistence type="predicted"/>
<dbReference type="KEGG" id="xne:XNC1_3212"/>
<dbReference type="Proteomes" id="UP000008075">
    <property type="component" value="Chromosome"/>
</dbReference>
<organism evidence="1 2">
    <name type="scientific">Xenorhabdus nematophila (strain ATCC 19061 / DSM 3370 / CCUG 14189 / LMG 1036 / NCIMB 9965 / AN6)</name>
    <dbReference type="NCBI Taxonomy" id="406817"/>
    <lineage>
        <taxon>Bacteria</taxon>
        <taxon>Pseudomonadati</taxon>
        <taxon>Pseudomonadota</taxon>
        <taxon>Gammaproteobacteria</taxon>
        <taxon>Enterobacterales</taxon>
        <taxon>Morganellaceae</taxon>
        <taxon>Xenorhabdus</taxon>
    </lineage>
</organism>
<dbReference type="AlphaFoldDB" id="D3VLD8"/>